<keyword evidence="10 18" id="KW-0472">Membrane</keyword>
<evidence type="ECO:0000256" key="18">
    <source>
        <dbReference type="SAM" id="Phobius"/>
    </source>
</evidence>
<evidence type="ECO:0000313" key="20">
    <source>
        <dbReference type="EMBL" id="KVH88911.1"/>
    </source>
</evidence>
<keyword evidence="18" id="KW-0812">Transmembrane</keyword>
<dbReference type="SUPFAM" id="SSF51445">
    <property type="entry name" value="(Trans)glycosidases"/>
    <property type="match status" value="2"/>
</dbReference>
<dbReference type="Gene3D" id="3.20.20.80">
    <property type="entry name" value="Glycosidases"/>
    <property type="match status" value="2"/>
</dbReference>
<evidence type="ECO:0000256" key="14">
    <source>
        <dbReference type="ARBA" id="ARBA00023295"/>
    </source>
</evidence>
<name>A0A103XDY2_CYNCS</name>
<keyword evidence="11" id="KW-1015">Disulfide bond</keyword>
<feature type="domain" description="X8" evidence="19">
    <location>
        <begin position="490"/>
        <end position="573"/>
    </location>
</feature>
<evidence type="ECO:0000256" key="8">
    <source>
        <dbReference type="ARBA" id="ARBA00022801"/>
    </source>
</evidence>
<feature type="non-terminal residue" evidence="20">
    <location>
        <position position="1094"/>
    </location>
</feature>
<keyword evidence="21" id="KW-1185">Reference proteome</keyword>
<evidence type="ECO:0000256" key="2">
    <source>
        <dbReference type="ARBA" id="ARBA00004609"/>
    </source>
</evidence>
<dbReference type="AlphaFoldDB" id="A0A103XDY2"/>
<keyword evidence="18" id="KW-1133">Transmembrane helix</keyword>
<keyword evidence="12" id="KW-0325">Glycoprotein</keyword>
<dbReference type="EMBL" id="LEKV01005326">
    <property type="protein sequence ID" value="KVH88911.1"/>
    <property type="molecule type" value="Genomic_DNA"/>
</dbReference>
<organism evidence="20 21">
    <name type="scientific">Cynara cardunculus var. scolymus</name>
    <name type="common">Globe artichoke</name>
    <name type="synonym">Cynara scolymus</name>
    <dbReference type="NCBI Taxonomy" id="59895"/>
    <lineage>
        <taxon>Eukaryota</taxon>
        <taxon>Viridiplantae</taxon>
        <taxon>Streptophyta</taxon>
        <taxon>Embryophyta</taxon>
        <taxon>Tracheophyta</taxon>
        <taxon>Spermatophyta</taxon>
        <taxon>Magnoliopsida</taxon>
        <taxon>eudicotyledons</taxon>
        <taxon>Gunneridae</taxon>
        <taxon>Pentapetalae</taxon>
        <taxon>asterids</taxon>
        <taxon>campanulids</taxon>
        <taxon>Asterales</taxon>
        <taxon>Asteraceae</taxon>
        <taxon>Carduoideae</taxon>
        <taxon>Cardueae</taxon>
        <taxon>Carduinae</taxon>
        <taxon>Cynara</taxon>
    </lineage>
</organism>
<dbReference type="GO" id="GO:0005886">
    <property type="term" value="C:plasma membrane"/>
    <property type="evidence" value="ECO:0007669"/>
    <property type="project" value="UniProtKB-SubCell"/>
</dbReference>
<evidence type="ECO:0000256" key="15">
    <source>
        <dbReference type="RuleBase" id="RU004335"/>
    </source>
</evidence>
<evidence type="ECO:0000256" key="5">
    <source>
        <dbReference type="ARBA" id="ARBA00022475"/>
    </source>
</evidence>
<keyword evidence="14 16" id="KW-0326">Glycosidase</keyword>
<gene>
    <name evidence="20" type="ORF">Ccrd_024732</name>
</gene>
<feature type="compositionally biased region" description="Low complexity" evidence="17">
    <location>
        <begin position="1055"/>
        <end position="1070"/>
    </location>
</feature>
<dbReference type="Pfam" id="PF00332">
    <property type="entry name" value="Glyco_hydro_17"/>
    <property type="match status" value="2"/>
</dbReference>
<evidence type="ECO:0000256" key="6">
    <source>
        <dbReference type="ARBA" id="ARBA00022622"/>
    </source>
</evidence>
<comment type="similarity">
    <text evidence="3 15">Belongs to the glycosyl hydrolase 17 family.</text>
</comment>
<evidence type="ECO:0000256" key="7">
    <source>
        <dbReference type="ARBA" id="ARBA00022729"/>
    </source>
</evidence>
<evidence type="ECO:0000256" key="10">
    <source>
        <dbReference type="ARBA" id="ARBA00023136"/>
    </source>
</evidence>
<feature type="domain" description="X8" evidence="19">
    <location>
        <begin position="958"/>
        <end position="1042"/>
    </location>
</feature>
<dbReference type="GO" id="GO:0006952">
    <property type="term" value="P:defense response"/>
    <property type="evidence" value="ECO:0007669"/>
    <property type="project" value="UniProtKB-KW"/>
</dbReference>
<dbReference type="InterPro" id="IPR012946">
    <property type="entry name" value="X8"/>
</dbReference>
<evidence type="ECO:0000256" key="12">
    <source>
        <dbReference type="ARBA" id="ARBA00023180"/>
    </source>
</evidence>
<keyword evidence="9" id="KW-0611">Plant defense</keyword>
<keyword evidence="13" id="KW-0449">Lipoprotein</keyword>
<evidence type="ECO:0000256" key="17">
    <source>
        <dbReference type="SAM" id="MobiDB-lite"/>
    </source>
</evidence>
<dbReference type="InterPro" id="IPR017853">
    <property type="entry name" value="GH"/>
</dbReference>
<dbReference type="EC" id="3.2.1.39" evidence="4"/>
<dbReference type="GO" id="GO:0042973">
    <property type="term" value="F:glucan endo-1,3-beta-D-glucosidase activity"/>
    <property type="evidence" value="ECO:0007669"/>
    <property type="project" value="UniProtKB-EC"/>
</dbReference>
<comment type="catalytic activity">
    <reaction evidence="1">
        <text>Hydrolysis of (1-&gt;3)-beta-D-glucosidic linkages in (1-&gt;3)-beta-D-glucans.</text>
        <dbReference type="EC" id="3.2.1.39"/>
    </reaction>
</comment>
<dbReference type="GO" id="GO:0098552">
    <property type="term" value="C:side of membrane"/>
    <property type="evidence" value="ECO:0007669"/>
    <property type="project" value="UniProtKB-KW"/>
</dbReference>
<dbReference type="FunFam" id="3.20.20.80:FF:000008">
    <property type="entry name" value="Glucan endo-1,3-beta-glucosidase 5"/>
    <property type="match status" value="2"/>
</dbReference>
<feature type="transmembrane region" description="Helical" evidence="18">
    <location>
        <begin position="592"/>
        <end position="611"/>
    </location>
</feature>
<keyword evidence="6" id="KW-0336">GPI-anchor</keyword>
<evidence type="ECO:0000313" key="21">
    <source>
        <dbReference type="Proteomes" id="UP000243975"/>
    </source>
</evidence>
<evidence type="ECO:0000256" key="16">
    <source>
        <dbReference type="RuleBase" id="RU004336"/>
    </source>
</evidence>
<reference evidence="20 21" key="1">
    <citation type="journal article" date="2016" name="Sci. Rep.">
        <title>The genome sequence of the outbreeding globe artichoke constructed de novo incorporating a phase-aware low-pass sequencing strategy of F1 progeny.</title>
        <authorList>
            <person name="Scaglione D."/>
            <person name="Reyes-Chin-Wo S."/>
            <person name="Acquadro A."/>
            <person name="Froenicke L."/>
            <person name="Portis E."/>
            <person name="Beitel C."/>
            <person name="Tirone M."/>
            <person name="Mauro R."/>
            <person name="Lo Monaco A."/>
            <person name="Mauromicale G."/>
            <person name="Faccioli P."/>
            <person name="Cattivelli L."/>
            <person name="Rieseberg L."/>
            <person name="Michelmore R."/>
            <person name="Lanteri S."/>
        </authorList>
    </citation>
    <scope>NUCLEOTIDE SEQUENCE [LARGE SCALE GENOMIC DNA]</scope>
    <source>
        <strain evidence="20">2C</strain>
    </source>
</reference>
<evidence type="ECO:0000256" key="13">
    <source>
        <dbReference type="ARBA" id="ARBA00023288"/>
    </source>
</evidence>
<evidence type="ECO:0000256" key="1">
    <source>
        <dbReference type="ARBA" id="ARBA00000382"/>
    </source>
</evidence>
<protein>
    <recommendedName>
        <fullName evidence="4">glucan endo-1,3-beta-D-glucosidase</fullName>
        <ecNumber evidence="4">3.2.1.39</ecNumber>
    </recommendedName>
</protein>
<evidence type="ECO:0000256" key="9">
    <source>
        <dbReference type="ARBA" id="ARBA00022821"/>
    </source>
</evidence>
<dbReference type="GO" id="GO:0005975">
    <property type="term" value="P:carbohydrate metabolic process"/>
    <property type="evidence" value="ECO:0007669"/>
    <property type="project" value="InterPro"/>
</dbReference>
<dbReference type="PANTHER" id="PTHR32227">
    <property type="entry name" value="GLUCAN ENDO-1,3-BETA-GLUCOSIDASE BG1-RELATED-RELATED"/>
    <property type="match status" value="1"/>
</dbReference>
<dbReference type="PROSITE" id="PS00587">
    <property type="entry name" value="GLYCOSYL_HYDROL_F17"/>
    <property type="match status" value="2"/>
</dbReference>
<proteinExistence type="inferred from homology"/>
<dbReference type="Gene3D" id="1.20.58.1040">
    <property type="match status" value="2"/>
</dbReference>
<dbReference type="Proteomes" id="UP000243975">
    <property type="component" value="Unassembled WGS sequence"/>
</dbReference>
<sequence>LLLLLFSFFTHTHTHTRTDFTSRFADFYTFDIYNIHTHRAPRSPFFFLKKSPRKNRRFSIPFCLTSQLPFLQLISSISSTVIPTFRLHRLQFLKTPNFFVEKITPKRSDLHSVEIPGCFKFNQIMSGVETVVWVLLGGLFLLWSEVEGIGVNWGTMATHKLDPKTVVQMLKDNGINKVKLFDAEQSTMSALAGSGIEVMIAIPNDQLLAMNDYGRAKKFVQRNVTRFNFNGGVKIKYVAVGNEPFLKAYNGSFMKTTFPALQNIQNALNEAGVGDVIKATVPSNADVYGSPVDSPVPSAGRFRADINDQMTQLVDFLAQNNAPFTVNIYPFLSLYGNDNFPVDYAFFDGVSQPIVDNGIQYTNVFDANYDTLVSSLKAAGHADMPIIVGEVGWPTDGDKNANINMAYRFYNGLLPRLTSNKGTPLRPGSIEVYLFGLIDEDAKSIAPGSFERHWGIFRYDGQPKFAMDISGRGQNSFLVPAQNVRYQEKRWCQFNPDAKDLSKLGENINYACTFADCTPLGYGSSCNGLDANANASYAFNAYFQVQNQDEMACNFQGLAMVTTLNISTETCAFNIQIVGTYSSSASRSSVHLFVYSLILVFLLFAIVYILFGPNVDGLGVNWGTKCNHQLPPDTVVQMLKDNGLKKVKLFDADGIVLDALADTGIEVMVAVKNVELDSLTKKSNAEKWVKKNVVKYVEKKVNITSVAIGNEPFLKDYKDKYVNSTLPALQNIQKSLDEAKLGDKIKASVPFNGDVYMSPAWKPVPSAGIFRPDVSDQVEDIVEFLHKNNAPFIVNIYPFLSLAIADDGFPIEYAFFDGNYTIQDGDVEYNNVFDANYDTCVSALKQVGHGNMSIVIGEIGWPTDGNRWANKSLSSRFYNGILPRLAEHKGTPLHHGHIEVYLFGLLDEDAKSVLPGDFERHWGIFDYAGQPKFHMDLAGKDKNKTLVGAKHVQYQPKKWCVVNHDAPTDHKKLNESALYACDRADCTPVSHGGSCSGLDFADKMSYAFNSFFQVANQSKASCHFGGLAIEVDKDPSKGPCKFNIQIKPYEPPSSSPSSSPSDSLSPSDSSAPPPAAGAPPMVLGLFAMLLFIFF</sequence>
<evidence type="ECO:0000259" key="19">
    <source>
        <dbReference type="SMART" id="SM00768"/>
    </source>
</evidence>
<keyword evidence="5" id="KW-1003">Cell membrane</keyword>
<dbReference type="FunFam" id="1.20.58.1040:FF:000002">
    <property type="entry name" value="Glucan endo-1,3-beta-glucosidase 8"/>
    <property type="match status" value="1"/>
</dbReference>
<keyword evidence="7" id="KW-0732">Signal</keyword>
<feature type="region of interest" description="Disordered" evidence="17">
    <location>
        <begin position="1048"/>
        <end position="1075"/>
    </location>
</feature>
<dbReference type="Gramene" id="KVH88911">
    <property type="protein sequence ID" value="KVH88911"/>
    <property type="gene ID" value="Ccrd_024732"/>
</dbReference>
<dbReference type="InterPro" id="IPR000490">
    <property type="entry name" value="Glyco_hydro_17"/>
</dbReference>
<accession>A0A103XDY2</accession>
<dbReference type="STRING" id="59895.A0A103XDY2"/>
<keyword evidence="8 16" id="KW-0378">Hydrolase</keyword>
<dbReference type="SMART" id="SM00768">
    <property type="entry name" value="X8"/>
    <property type="match status" value="2"/>
</dbReference>
<evidence type="ECO:0000256" key="3">
    <source>
        <dbReference type="ARBA" id="ARBA00008773"/>
    </source>
</evidence>
<evidence type="ECO:0000256" key="4">
    <source>
        <dbReference type="ARBA" id="ARBA00012780"/>
    </source>
</evidence>
<comment type="subcellular location">
    <subcellularLocation>
        <location evidence="2">Cell membrane</location>
        <topology evidence="2">Lipid-anchor</topology>
        <topology evidence="2">GPI-anchor</topology>
    </subcellularLocation>
</comment>
<dbReference type="Pfam" id="PF07983">
    <property type="entry name" value="X8"/>
    <property type="match status" value="2"/>
</dbReference>
<dbReference type="InterPro" id="IPR044965">
    <property type="entry name" value="Glyco_hydro_17_plant"/>
</dbReference>
<evidence type="ECO:0000256" key="11">
    <source>
        <dbReference type="ARBA" id="ARBA00023157"/>
    </source>
</evidence>
<comment type="caution">
    <text evidence="20">The sequence shown here is derived from an EMBL/GenBank/DDBJ whole genome shotgun (WGS) entry which is preliminary data.</text>
</comment>